<comment type="caution">
    <text evidence="1">The sequence shown here is derived from an EMBL/GenBank/DDBJ whole genome shotgun (WGS) entry which is preliminary data.</text>
</comment>
<accession>A0ACC3CC81</accession>
<keyword evidence="2" id="KW-1185">Reference proteome</keyword>
<name>A0ACC3CC81_PYRYE</name>
<gene>
    <name evidence="1" type="ORF">I4F81_010287</name>
</gene>
<evidence type="ECO:0000313" key="2">
    <source>
        <dbReference type="Proteomes" id="UP000798662"/>
    </source>
</evidence>
<reference evidence="1" key="1">
    <citation type="submission" date="2019-11" db="EMBL/GenBank/DDBJ databases">
        <title>Nori genome reveals adaptations in red seaweeds to the harsh intertidal environment.</title>
        <authorList>
            <person name="Wang D."/>
            <person name="Mao Y."/>
        </authorList>
    </citation>
    <scope>NUCLEOTIDE SEQUENCE</scope>
    <source>
        <tissue evidence="1">Gametophyte</tissue>
    </source>
</reference>
<organism evidence="1 2">
    <name type="scientific">Pyropia yezoensis</name>
    <name type="common">Susabi-nori</name>
    <name type="synonym">Porphyra yezoensis</name>
    <dbReference type="NCBI Taxonomy" id="2788"/>
    <lineage>
        <taxon>Eukaryota</taxon>
        <taxon>Rhodophyta</taxon>
        <taxon>Bangiophyceae</taxon>
        <taxon>Bangiales</taxon>
        <taxon>Bangiaceae</taxon>
        <taxon>Pyropia</taxon>
    </lineage>
</organism>
<dbReference type="Proteomes" id="UP000798662">
    <property type="component" value="Chromosome 3"/>
</dbReference>
<sequence length="112" mass="12788">MGLEWGGGTPEWDGWASQLALDLALRQQRRQHPDDRVEVFRGRRNRLLSRSRPRCRRTSGATVIVKDHAAEPHTTSDAFFLATLFEETSITTTSTDHRRRPSPLTSPTDHPR</sequence>
<dbReference type="EMBL" id="CM020620">
    <property type="protein sequence ID" value="KAK1867787.1"/>
    <property type="molecule type" value="Genomic_DNA"/>
</dbReference>
<evidence type="ECO:0000313" key="1">
    <source>
        <dbReference type="EMBL" id="KAK1867787.1"/>
    </source>
</evidence>
<protein>
    <submittedName>
        <fullName evidence="1">Uncharacterized protein</fullName>
    </submittedName>
</protein>
<proteinExistence type="predicted"/>